<dbReference type="Pfam" id="PF00156">
    <property type="entry name" value="Pribosyltran"/>
    <property type="match status" value="1"/>
</dbReference>
<dbReference type="PANTHER" id="PTHR32315:SF3">
    <property type="entry name" value="ADENINE PHOSPHORIBOSYLTRANSFERASE"/>
    <property type="match status" value="1"/>
</dbReference>
<dbReference type="eggNOG" id="COG0503">
    <property type="taxonomic scope" value="Bacteria"/>
</dbReference>
<dbReference type="AlphaFoldDB" id="W5UTQ2"/>
<dbReference type="InterPro" id="IPR029057">
    <property type="entry name" value="PRTase-like"/>
</dbReference>
<dbReference type="GO" id="GO:0003999">
    <property type="term" value="F:adenine phosphoribosyltransferase activity"/>
    <property type="evidence" value="ECO:0007669"/>
    <property type="project" value="UniProtKB-UniRule"/>
</dbReference>
<dbReference type="GO" id="GO:0044209">
    <property type="term" value="P:AMP salvage"/>
    <property type="evidence" value="ECO:0007669"/>
    <property type="project" value="UniProtKB-UniRule"/>
</dbReference>
<evidence type="ECO:0000259" key="13">
    <source>
        <dbReference type="Pfam" id="PF00156"/>
    </source>
</evidence>
<dbReference type="SUPFAM" id="SSF53271">
    <property type="entry name" value="PRTase-like"/>
    <property type="match status" value="1"/>
</dbReference>
<dbReference type="OrthoDB" id="9803963at2"/>
<comment type="subunit">
    <text evidence="6 12">Homodimer.</text>
</comment>
<dbReference type="NCBIfam" id="TIGR01090">
    <property type="entry name" value="apt"/>
    <property type="match status" value="1"/>
</dbReference>
<dbReference type="EMBL" id="CP007154">
    <property type="protein sequence ID" value="AHH45471.1"/>
    <property type="molecule type" value="Genomic_DNA"/>
</dbReference>
<evidence type="ECO:0000256" key="4">
    <source>
        <dbReference type="ARBA" id="ARBA00004659"/>
    </source>
</evidence>
<dbReference type="STRING" id="743966.MYB_02335"/>
<keyword evidence="15" id="KW-1185">Reference proteome</keyword>
<name>W5UTQ2_9BACT</name>
<dbReference type="PATRIC" id="fig|743966.3.peg.470"/>
<organism evidence="14 15">
    <name type="scientific">Mesomycoplasma bovoculi M165/69</name>
    <dbReference type="NCBI Taxonomy" id="743966"/>
    <lineage>
        <taxon>Bacteria</taxon>
        <taxon>Bacillati</taxon>
        <taxon>Mycoplasmatota</taxon>
        <taxon>Mycoplasmoidales</taxon>
        <taxon>Metamycoplasmataceae</taxon>
        <taxon>Mesomycoplasma</taxon>
    </lineage>
</organism>
<evidence type="ECO:0000256" key="11">
    <source>
        <dbReference type="ARBA" id="ARBA00022726"/>
    </source>
</evidence>
<keyword evidence="9 12" id="KW-0328">Glycosyltransferase</keyword>
<dbReference type="PANTHER" id="PTHR32315">
    <property type="entry name" value="ADENINE PHOSPHORIBOSYLTRANSFERASE"/>
    <property type="match status" value="1"/>
</dbReference>
<evidence type="ECO:0000256" key="12">
    <source>
        <dbReference type="HAMAP-Rule" id="MF_00004"/>
    </source>
</evidence>
<dbReference type="InterPro" id="IPR005764">
    <property type="entry name" value="Ade_phspho_trans"/>
</dbReference>
<evidence type="ECO:0000256" key="6">
    <source>
        <dbReference type="ARBA" id="ARBA00011738"/>
    </source>
</evidence>
<dbReference type="InterPro" id="IPR050054">
    <property type="entry name" value="UPRTase/APRTase"/>
</dbReference>
<evidence type="ECO:0000256" key="10">
    <source>
        <dbReference type="ARBA" id="ARBA00022679"/>
    </source>
</evidence>
<evidence type="ECO:0000256" key="9">
    <source>
        <dbReference type="ARBA" id="ARBA00022676"/>
    </source>
</evidence>
<keyword evidence="10 12" id="KW-0808">Transferase</keyword>
<dbReference type="UniPathway" id="UPA00588">
    <property type="reaction ID" value="UER00646"/>
</dbReference>
<feature type="domain" description="Phosphoribosyltransferase" evidence="13">
    <location>
        <begin position="39"/>
        <end position="149"/>
    </location>
</feature>
<keyword evidence="11 12" id="KW-0660">Purine salvage</keyword>
<dbReference type="GO" id="GO:0005737">
    <property type="term" value="C:cytoplasm"/>
    <property type="evidence" value="ECO:0007669"/>
    <property type="project" value="UniProtKB-SubCell"/>
</dbReference>
<evidence type="ECO:0000256" key="8">
    <source>
        <dbReference type="ARBA" id="ARBA00022490"/>
    </source>
</evidence>
<dbReference type="GO" id="GO:0006166">
    <property type="term" value="P:purine ribonucleoside salvage"/>
    <property type="evidence" value="ECO:0007669"/>
    <property type="project" value="UniProtKB-UniRule"/>
</dbReference>
<comment type="subcellular location">
    <subcellularLocation>
        <location evidence="3 12">Cytoplasm</location>
    </subcellularLocation>
</comment>
<comment type="similarity">
    <text evidence="5 12">Belongs to the purine/pyrimidine phosphoribosyltransferase family.</text>
</comment>
<dbReference type="RefSeq" id="WP_022934707.1">
    <property type="nucleotide sequence ID" value="NZ_CP007154.1"/>
</dbReference>
<comment type="pathway">
    <text evidence="4 12">Purine metabolism; AMP biosynthesis via salvage pathway; AMP from adenine: step 1/1.</text>
</comment>
<dbReference type="HOGENOM" id="CLU_063339_3_0_14"/>
<evidence type="ECO:0000313" key="15">
    <source>
        <dbReference type="Proteomes" id="UP000019229"/>
    </source>
</evidence>
<evidence type="ECO:0000256" key="7">
    <source>
        <dbReference type="ARBA" id="ARBA00011893"/>
    </source>
</evidence>
<dbReference type="HAMAP" id="MF_00004">
    <property type="entry name" value="Aden_phosphoribosyltr"/>
    <property type="match status" value="1"/>
</dbReference>
<comment type="function">
    <text evidence="2 12">Catalyzes a salvage reaction resulting in the formation of AMP, that is energically less costly than de novo synthesis.</text>
</comment>
<proteinExistence type="inferred from homology"/>
<comment type="catalytic activity">
    <reaction evidence="1 12">
        <text>AMP + diphosphate = 5-phospho-alpha-D-ribose 1-diphosphate + adenine</text>
        <dbReference type="Rhea" id="RHEA:16609"/>
        <dbReference type="ChEBI" id="CHEBI:16708"/>
        <dbReference type="ChEBI" id="CHEBI:33019"/>
        <dbReference type="ChEBI" id="CHEBI:58017"/>
        <dbReference type="ChEBI" id="CHEBI:456215"/>
        <dbReference type="EC" id="2.4.2.7"/>
    </reaction>
</comment>
<dbReference type="Gene3D" id="3.40.50.2020">
    <property type="match status" value="1"/>
</dbReference>
<dbReference type="GO" id="GO:0016208">
    <property type="term" value="F:AMP binding"/>
    <property type="evidence" value="ECO:0007669"/>
    <property type="project" value="TreeGrafter"/>
</dbReference>
<evidence type="ECO:0000256" key="3">
    <source>
        <dbReference type="ARBA" id="ARBA00004496"/>
    </source>
</evidence>
<dbReference type="GO" id="GO:0002055">
    <property type="term" value="F:adenine binding"/>
    <property type="evidence" value="ECO:0007669"/>
    <property type="project" value="TreeGrafter"/>
</dbReference>
<evidence type="ECO:0000256" key="1">
    <source>
        <dbReference type="ARBA" id="ARBA00000868"/>
    </source>
</evidence>
<gene>
    <name evidence="12 14" type="primary">apt</name>
    <name evidence="14" type="ORF">MYB_02335</name>
</gene>
<dbReference type="KEGG" id="mbc:MYB_02335"/>
<dbReference type="EC" id="2.4.2.7" evidence="7 12"/>
<dbReference type="InterPro" id="IPR000836">
    <property type="entry name" value="PRTase_dom"/>
</dbReference>
<dbReference type="Proteomes" id="UP000019229">
    <property type="component" value="Chromosome"/>
</dbReference>
<evidence type="ECO:0000256" key="5">
    <source>
        <dbReference type="ARBA" id="ARBA00008391"/>
    </source>
</evidence>
<protein>
    <recommendedName>
        <fullName evidence="7 12">Adenine phosphoribosyltransferase</fullName>
        <shortName evidence="12">APRT</shortName>
        <ecNumber evidence="7 12">2.4.2.7</ecNumber>
    </recommendedName>
</protein>
<accession>W5UTQ2</accession>
<dbReference type="GO" id="GO:0006168">
    <property type="term" value="P:adenine salvage"/>
    <property type="evidence" value="ECO:0007669"/>
    <property type="project" value="InterPro"/>
</dbReference>
<keyword evidence="8 12" id="KW-0963">Cytoplasm</keyword>
<dbReference type="CDD" id="cd06223">
    <property type="entry name" value="PRTases_typeI"/>
    <property type="match status" value="1"/>
</dbReference>
<sequence>MKLELKNFIRNVPDFPKPGINFKDISPLLANGEALNYTIRKMAELSSDADVIVGPDARGFLFGTPTASFLSKPFVMVRKAGKLPGDVHQFSYTLEYGSAILELQVGMLKPGQKVVIIDDVLATGGTVKAITKLVEQQGAIVDKIIFLMELAALEGRETLKEYNVISLITV</sequence>
<evidence type="ECO:0000256" key="2">
    <source>
        <dbReference type="ARBA" id="ARBA00003968"/>
    </source>
</evidence>
<evidence type="ECO:0000313" key="14">
    <source>
        <dbReference type="EMBL" id="AHH45471.1"/>
    </source>
</evidence>
<reference evidence="14 15" key="1">
    <citation type="journal article" date="2014" name="Genome Announc.">
        <title>Complete Genome Sequence of Mycoplasma bovoculi Strain M165/69T (ATCC 29104).</title>
        <authorList>
            <person name="Calcutt M.J."/>
            <person name="Foecking M.F."/>
        </authorList>
    </citation>
    <scope>NUCLEOTIDE SEQUENCE [LARGE SCALE GENOMIC DNA]</scope>
    <source>
        <strain evidence="14">M165/69</strain>
    </source>
</reference>
<dbReference type="FunFam" id="3.40.50.2020:FF:000004">
    <property type="entry name" value="Adenine phosphoribosyltransferase"/>
    <property type="match status" value="1"/>
</dbReference>
<dbReference type="NCBIfam" id="NF002636">
    <property type="entry name" value="PRK02304.1-5"/>
    <property type="match status" value="1"/>
</dbReference>